<dbReference type="GO" id="GO:0006260">
    <property type="term" value="P:DNA replication"/>
    <property type="evidence" value="ECO:0007669"/>
    <property type="project" value="UniProtKB-KW"/>
</dbReference>
<organism evidence="17 18">
    <name type="scientific">Urochloa decumbens</name>
    <dbReference type="NCBI Taxonomy" id="240449"/>
    <lineage>
        <taxon>Eukaryota</taxon>
        <taxon>Viridiplantae</taxon>
        <taxon>Streptophyta</taxon>
        <taxon>Embryophyta</taxon>
        <taxon>Tracheophyta</taxon>
        <taxon>Spermatophyta</taxon>
        <taxon>Magnoliopsida</taxon>
        <taxon>Liliopsida</taxon>
        <taxon>Poales</taxon>
        <taxon>Poaceae</taxon>
        <taxon>PACMAD clade</taxon>
        <taxon>Panicoideae</taxon>
        <taxon>Panicodae</taxon>
        <taxon>Paniceae</taxon>
        <taxon>Melinidinae</taxon>
        <taxon>Urochloa</taxon>
    </lineage>
</organism>
<comment type="similarity">
    <text evidence="2 12">Belongs to the replication factor A protein 1 family.</text>
</comment>
<dbReference type="GO" id="GO:0006310">
    <property type="term" value="P:DNA recombination"/>
    <property type="evidence" value="ECO:0007669"/>
    <property type="project" value="UniProtKB-KW"/>
</dbReference>
<reference evidence="17" key="1">
    <citation type="submission" date="2024-10" db="EMBL/GenBank/DDBJ databases">
        <authorList>
            <person name="Ryan C."/>
        </authorList>
    </citation>
    <scope>NUCLEOTIDE SEQUENCE [LARGE SCALE GENOMIC DNA]</scope>
</reference>
<keyword evidence="7 12" id="KW-0862">Zinc</keyword>
<evidence type="ECO:0000256" key="12">
    <source>
        <dbReference type="RuleBase" id="RU364130"/>
    </source>
</evidence>
<dbReference type="InterPro" id="IPR012340">
    <property type="entry name" value="NA-bd_OB-fold"/>
</dbReference>
<dbReference type="EMBL" id="OZ075120">
    <property type="protein sequence ID" value="CAL4896077.1"/>
    <property type="molecule type" value="Genomic_DNA"/>
</dbReference>
<evidence type="ECO:0000259" key="15">
    <source>
        <dbReference type="Pfam" id="PF08646"/>
    </source>
</evidence>
<keyword evidence="6 12" id="KW-0863">Zinc-finger</keyword>
<evidence type="ECO:0000256" key="9">
    <source>
        <dbReference type="ARBA" id="ARBA00023172"/>
    </source>
</evidence>
<dbReference type="GO" id="GO:0005634">
    <property type="term" value="C:nucleus"/>
    <property type="evidence" value="ECO:0007669"/>
    <property type="project" value="UniProtKB-SubCell"/>
</dbReference>
<accession>A0ABC8VSM7</accession>
<proteinExistence type="inferred from homology"/>
<dbReference type="CDD" id="cd04474">
    <property type="entry name" value="RPA1_DBD_A"/>
    <property type="match status" value="1"/>
</dbReference>
<keyword evidence="18" id="KW-1185">Reference proteome</keyword>
<dbReference type="Pfam" id="PF08646">
    <property type="entry name" value="Rep_fac-A_C"/>
    <property type="match status" value="1"/>
</dbReference>
<evidence type="ECO:0000256" key="4">
    <source>
        <dbReference type="ARBA" id="ARBA00022723"/>
    </source>
</evidence>
<dbReference type="InterPro" id="IPR004365">
    <property type="entry name" value="NA-bd_OB_tRNA"/>
</dbReference>
<evidence type="ECO:0000259" key="16">
    <source>
        <dbReference type="Pfam" id="PF16900"/>
    </source>
</evidence>
<dbReference type="Gene3D" id="2.40.50.140">
    <property type="entry name" value="Nucleic acid-binding proteins"/>
    <property type="match status" value="4"/>
</dbReference>
<feature type="domain" description="Replication factor A C-terminal" evidence="15">
    <location>
        <begin position="541"/>
        <end position="692"/>
    </location>
</feature>
<feature type="domain" description="OB" evidence="13">
    <location>
        <begin position="270"/>
        <end position="356"/>
    </location>
</feature>
<evidence type="ECO:0000256" key="3">
    <source>
        <dbReference type="ARBA" id="ARBA00022705"/>
    </source>
</evidence>
<dbReference type="InterPro" id="IPR013955">
    <property type="entry name" value="Rep_factor-A_C"/>
</dbReference>
<comment type="subcellular location">
    <subcellularLocation>
        <location evidence="1 12">Nucleus</location>
    </subcellularLocation>
</comment>
<dbReference type="Proteomes" id="UP001497457">
    <property type="component" value="Chromosome 10rd"/>
</dbReference>
<evidence type="ECO:0000256" key="11">
    <source>
        <dbReference type="ARBA" id="ARBA00023242"/>
    </source>
</evidence>
<dbReference type="GO" id="GO:0003677">
    <property type="term" value="F:DNA binding"/>
    <property type="evidence" value="ECO:0007669"/>
    <property type="project" value="UniProtKB-KW"/>
</dbReference>
<dbReference type="Pfam" id="PF04057">
    <property type="entry name" value="Rep-A_N"/>
    <property type="match status" value="1"/>
</dbReference>
<dbReference type="FunFam" id="2.40.50.140:FF:000117">
    <property type="entry name" value="Replication protein A subunit"/>
    <property type="match status" value="1"/>
</dbReference>
<dbReference type="CDD" id="cd04475">
    <property type="entry name" value="RPA1_DBD_B"/>
    <property type="match status" value="1"/>
</dbReference>
<gene>
    <name evidence="17" type="ORF">URODEC1_LOCUS6415</name>
</gene>
<dbReference type="NCBIfam" id="TIGR00617">
    <property type="entry name" value="rpa1"/>
    <property type="match status" value="1"/>
</dbReference>
<evidence type="ECO:0000256" key="5">
    <source>
        <dbReference type="ARBA" id="ARBA00022763"/>
    </source>
</evidence>
<name>A0ABC8VSM7_9POAL</name>
<dbReference type="GO" id="GO:0006281">
    <property type="term" value="P:DNA repair"/>
    <property type="evidence" value="ECO:0007669"/>
    <property type="project" value="UniProtKB-KW"/>
</dbReference>
<dbReference type="InterPro" id="IPR047192">
    <property type="entry name" value="Euk_RPA1_DBD_C"/>
</dbReference>
<evidence type="ECO:0000256" key="6">
    <source>
        <dbReference type="ARBA" id="ARBA00022771"/>
    </source>
</evidence>
<dbReference type="FunFam" id="2.40.50.140:FF:000090">
    <property type="entry name" value="Replication protein A subunit"/>
    <property type="match status" value="1"/>
</dbReference>
<comment type="subunit">
    <text evidence="12">Heterotrimer of RPA1, RPA2 and RPA3 (canonical replication protein A complex).</text>
</comment>
<dbReference type="Pfam" id="PF01336">
    <property type="entry name" value="tRNA_anti-codon"/>
    <property type="match status" value="1"/>
</dbReference>
<keyword evidence="10" id="KW-0234">DNA repair</keyword>
<keyword evidence="11 12" id="KW-0539">Nucleus</keyword>
<dbReference type="FunFam" id="2.40.50.140:FF:000064">
    <property type="entry name" value="Replication protein A subunit"/>
    <property type="match status" value="1"/>
</dbReference>
<keyword evidence="9" id="KW-0233">DNA recombination</keyword>
<dbReference type="InterPro" id="IPR031657">
    <property type="entry name" value="REPA_OB_2"/>
</dbReference>
<dbReference type="InterPro" id="IPR004591">
    <property type="entry name" value="Rfa1"/>
</dbReference>
<dbReference type="Pfam" id="PF16900">
    <property type="entry name" value="REPA_OB_2"/>
    <property type="match status" value="1"/>
</dbReference>
<dbReference type="PANTHER" id="PTHR23273">
    <property type="entry name" value="REPLICATION FACTOR A 1, RFA1"/>
    <property type="match status" value="1"/>
</dbReference>
<dbReference type="GO" id="GO:0007140">
    <property type="term" value="P:male meiotic nuclear division"/>
    <property type="evidence" value="ECO:0007669"/>
    <property type="project" value="UniProtKB-ARBA"/>
</dbReference>
<dbReference type="CDD" id="cd04476">
    <property type="entry name" value="RPA1_DBD_C"/>
    <property type="match status" value="1"/>
</dbReference>
<evidence type="ECO:0000259" key="14">
    <source>
        <dbReference type="Pfam" id="PF04057"/>
    </source>
</evidence>
<evidence type="ECO:0000256" key="10">
    <source>
        <dbReference type="ARBA" id="ARBA00023204"/>
    </source>
</evidence>
<dbReference type="PANTHER" id="PTHR23273:SF4">
    <property type="entry name" value="REPLICATION PROTEIN A OB DOMAIN-CONTAINING PROTEIN"/>
    <property type="match status" value="1"/>
</dbReference>
<evidence type="ECO:0000313" key="17">
    <source>
        <dbReference type="EMBL" id="CAL4896077.1"/>
    </source>
</evidence>
<keyword evidence="3 12" id="KW-0235">DNA replication</keyword>
<evidence type="ECO:0000256" key="1">
    <source>
        <dbReference type="ARBA" id="ARBA00004123"/>
    </source>
</evidence>
<protein>
    <recommendedName>
        <fullName evidence="12">Replication protein A subunit</fullName>
    </recommendedName>
</protein>
<comment type="function">
    <text evidence="12">Component of the replication protein A complex (RPA) required for DNA recombination, repair and replication. The activity of RPA is mediated by single-stranded DNA binding and protein interactions. Probably involved in repair of double-strand DNA breaks (DSBs) induced by genotoxic stresses.</text>
</comment>
<dbReference type="AlphaFoldDB" id="A0ABC8VSM7"/>
<dbReference type="InterPro" id="IPR007199">
    <property type="entry name" value="Rep_factor-A_N"/>
</dbReference>
<keyword evidence="4 12" id="KW-0479">Metal-binding</keyword>
<feature type="domain" description="Replication factor-A protein 1 N-terminal" evidence="14">
    <location>
        <begin position="6"/>
        <end position="106"/>
    </location>
</feature>
<evidence type="ECO:0000256" key="2">
    <source>
        <dbReference type="ARBA" id="ARBA00005690"/>
    </source>
</evidence>
<keyword evidence="8 12" id="KW-0238">DNA-binding</keyword>
<evidence type="ECO:0000313" key="18">
    <source>
        <dbReference type="Proteomes" id="UP001497457"/>
    </source>
</evidence>
<dbReference type="FunFam" id="2.40.50.140:FF:000041">
    <property type="entry name" value="Replication protein A subunit"/>
    <property type="match status" value="1"/>
</dbReference>
<keyword evidence="5" id="KW-0227">DNA damage</keyword>
<evidence type="ECO:0000256" key="7">
    <source>
        <dbReference type="ARBA" id="ARBA00022833"/>
    </source>
</evidence>
<feature type="domain" description="Replication protein A OB" evidence="16">
    <location>
        <begin position="380"/>
        <end position="484"/>
    </location>
</feature>
<evidence type="ECO:0000259" key="13">
    <source>
        <dbReference type="Pfam" id="PF01336"/>
    </source>
</evidence>
<dbReference type="SUPFAM" id="SSF50249">
    <property type="entry name" value="Nucleic acid-binding proteins"/>
    <property type="match status" value="4"/>
</dbReference>
<dbReference type="GO" id="GO:0008270">
    <property type="term" value="F:zinc ion binding"/>
    <property type="evidence" value="ECO:0007669"/>
    <property type="project" value="UniProtKB-KW"/>
</dbReference>
<dbReference type="CDD" id="cd04477">
    <property type="entry name" value="RPA1N"/>
    <property type="match status" value="1"/>
</dbReference>
<evidence type="ECO:0000256" key="8">
    <source>
        <dbReference type="ARBA" id="ARBA00023125"/>
    </source>
</evidence>
<sequence>MEAVDLSRGAVAAMTRHQAEGLRPVLQVTEEPRLVGSSSSAAAAQRYSLVLSDSAHLQRGLLATSLNHLVADGALRRGSVVRVLDYVCTCIHNQRVIIVIQLEILQAECALIGSPTIYEANATQLSGFSCSGSLGNESCFFQGAQAQQAVNISSSYYPGQGSLDSSLAPRAEHAVSNLPFGGCYGSMLAQNTVDADMQKLSLNDDHQNQKFDVTTTSRAFGSPGNACGSHLTPSYLLSPPVSMDRTRVPRTESPIRITPINALSPYQVRWKIKARVTEKTGLRHFTNAKGAGKVFSFDLLDAEGGEVRATCFNLQAGQYFDLIEVDKVYSISEGSLKPAQKKFNPLNNDYEIVVDHRSSIEICSSDDGSIPKLQYNFRQISELENMEIGAFVDLVGIVTSVGPSAIVMRKDGTETRKRTLQLRDMSGRSVEIILWGRFCDAEGQQLQLLCDSGLNPILALRGGLISDFSGRSVVTISTTQLKINPDVPMAERLKQWYMAGGMTAPCVSLSQDISSISRIYVQKTIAQIKDENLGRSDKPDFITVRAVTSHVVSDNFCYPACTLEFNGKRCNKKVTRNCDWTWYCSRCNQSFDNCEYRYLLMCQIMDHTGTTSATAFQEAGEAMLGYTAHELFIIRNVNQDEERFTEIMDVIRWREYLFKLAIKEETFNSEQHVKFNIVGVEKLNYSDVSRHLLEEIDNFLKDASHYAPEEDASSYNPNVGSANLDAGQVMQTSSHSYANTTGVGVADPDSQ</sequence>